<evidence type="ECO:0000256" key="2">
    <source>
        <dbReference type="ARBA" id="ARBA00022695"/>
    </source>
</evidence>
<keyword evidence="4" id="KW-0255">Endonuclease</keyword>
<dbReference type="Pfam" id="PF17917">
    <property type="entry name" value="RT_RNaseH"/>
    <property type="match status" value="1"/>
</dbReference>
<keyword evidence="5" id="KW-0378">Hydrolase</keyword>
<organism evidence="8 9">
    <name type="scientific">Cinchona calisaya</name>
    <dbReference type="NCBI Taxonomy" id="153742"/>
    <lineage>
        <taxon>Eukaryota</taxon>
        <taxon>Viridiplantae</taxon>
        <taxon>Streptophyta</taxon>
        <taxon>Embryophyta</taxon>
        <taxon>Tracheophyta</taxon>
        <taxon>Spermatophyta</taxon>
        <taxon>Magnoliopsida</taxon>
        <taxon>eudicotyledons</taxon>
        <taxon>Gunneridae</taxon>
        <taxon>Pentapetalae</taxon>
        <taxon>asterids</taxon>
        <taxon>lamiids</taxon>
        <taxon>Gentianales</taxon>
        <taxon>Rubiaceae</taxon>
        <taxon>Cinchonoideae</taxon>
        <taxon>Cinchoneae</taxon>
        <taxon>Cinchona</taxon>
    </lineage>
</organism>
<keyword evidence="1" id="KW-0808">Transferase</keyword>
<evidence type="ECO:0000256" key="1">
    <source>
        <dbReference type="ARBA" id="ARBA00022679"/>
    </source>
</evidence>
<gene>
    <name evidence="8" type="ORF">ACH5RR_009383</name>
</gene>
<evidence type="ECO:0000256" key="6">
    <source>
        <dbReference type="ARBA" id="ARBA00022918"/>
    </source>
</evidence>
<accession>A0ABD3AE57</accession>
<reference evidence="8 9" key="1">
    <citation type="submission" date="2024-11" db="EMBL/GenBank/DDBJ databases">
        <title>A near-complete genome assembly of Cinchona calisaya.</title>
        <authorList>
            <person name="Lian D.C."/>
            <person name="Zhao X.W."/>
            <person name="Wei L."/>
        </authorList>
    </citation>
    <scope>NUCLEOTIDE SEQUENCE [LARGE SCALE GENOMIC DNA]</scope>
    <source>
        <tissue evidence="8">Nenye</tissue>
    </source>
</reference>
<dbReference type="InterPro" id="IPR050951">
    <property type="entry name" value="Retrovirus_Pol_polyprotein"/>
</dbReference>
<dbReference type="InterPro" id="IPR043502">
    <property type="entry name" value="DNA/RNA_pol_sf"/>
</dbReference>
<keyword evidence="2" id="KW-0548">Nucleotidyltransferase</keyword>
<comment type="caution">
    <text evidence="8">The sequence shown here is derived from an EMBL/GenBank/DDBJ whole genome shotgun (WGS) entry which is preliminary data.</text>
</comment>
<evidence type="ECO:0000256" key="5">
    <source>
        <dbReference type="ARBA" id="ARBA00022801"/>
    </source>
</evidence>
<dbReference type="GO" id="GO:0003964">
    <property type="term" value="F:RNA-directed DNA polymerase activity"/>
    <property type="evidence" value="ECO:0007669"/>
    <property type="project" value="UniProtKB-KW"/>
</dbReference>
<dbReference type="InterPro" id="IPR043128">
    <property type="entry name" value="Rev_trsase/Diguanyl_cyclase"/>
</dbReference>
<evidence type="ECO:0000313" key="9">
    <source>
        <dbReference type="Proteomes" id="UP001630127"/>
    </source>
</evidence>
<dbReference type="PANTHER" id="PTHR37984:SF5">
    <property type="entry name" value="PROTEIN NYNRIN-LIKE"/>
    <property type="match status" value="1"/>
</dbReference>
<dbReference type="AlphaFoldDB" id="A0ABD3AE57"/>
<protein>
    <recommendedName>
        <fullName evidence="7">Reverse transcriptase RNase H-like domain-containing protein</fullName>
    </recommendedName>
</protein>
<evidence type="ECO:0000313" key="8">
    <source>
        <dbReference type="EMBL" id="KAL3530061.1"/>
    </source>
</evidence>
<sequence>MLKKDQFHWSEEAIIAFERLKLSMSTTPVLALPDFSKPFIVETDAFYGGIGAVLMQDNRPLAYLSKALSKKNFGLSIYEESLALVTAVSKWSHYLEAHPCIIKTDHQSLKYLLEQNITTPMQQKWLTKLLGLNYEI</sequence>
<dbReference type="GO" id="GO:0004519">
    <property type="term" value="F:endonuclease activity"/>
    <property type="evidence" value="ECO:0007669"/>
    <property type="project" value="UniProtKB-KW"/>
</dbReference>
<feature type="domain" description="Reverse transcriptase RNase H-like" evidence="7">
    <location>
        <begin position="34"/>
        <end position="129"/>
    </location>
</feature>
<keyword evidence="9" id="KW-1185">Reference proteome</keyword>
<keyword evidence="3" id="KW-0540">Nuclease</keyword>
<dbReference type="SUPFAM" id="SSF56672">
    <property type="entry name" value="DNA/RNA polymerases"/>
    <property type="match status" value="1"/>
</dbReference>
<dbReference type="Gene3D" id="3.30.70.270">
    <property type="match status" value="1"/>
</dbReference>
<dbReference type="GO" id="GO:0016787">
    <property type="term" value="F:hydrolase activity"/>
    <property type="evidence" value="ECO:0007669"/>
    <property type="project" value="UniProtKB-KW"/>
</dbReference>
<dbReference type="PANTHER" id="PTHR37984">
    <property type="entry name" value="PROTEIN CBG26694"/>
    <property type="match status" value="1"/>
</dbReference>
<dbReference type="InterPro" id="IPR041373">
    <property type="entry name" value="RT_RNaseH"/>
</dbReference>
<name>A0ABD3AE57_9GENT</name>
<evidence type="ECO:0000256" key="3">
    <source>
        <dbReference type="ARBA" id="ARBA00022722"/>
    </source>
</evidence>
<evidence type="ECO:0000259" key="7">
    <source>
        <dbReference type="Pfam" id="PF17917"/>
    </source>
</evidence>
<dbReference type="Gene3D" id="3.10.20.370">
    <property type="match status" value="1"/>
</dbReference>
<keyword evidence="6" id="KW-0695">RNA-directed DNA polymerase</keyword>
<dbReference type="EMBL" id="JBJUIK010000004">
    <property type="protein sequence ID" value="KAL3530061.1"/>
    <property type="molecule type" value="Genomic_DNA"/>
</dbReference>
<dbReference type="CDD" id="cd09274">
    <property type="entry name" value="RNase_HI_RT_Ty3"/>
    <property type="match status" value="1"/>
</dbReference>
<proteinExistence type="predicted"/>
<dbReference type="Proteomes" id="UP001630127">
    <property type="component" value="Unassembled WGS sequence"/>
</dbReference>
<evidence type="ECO:0000256" key="4">
    <source>
        <dbReference type="ARBA" id="ARBA00022759"/>
    </source>
</evidence>